<feature type="non-terminal residue" evidence="1">
    <location>
        <position position="293"/>
    </location>
</feature>
<proteinExistence type="predicted"/>
<evidence type="ECO:0000313" key="1">
    <source>
        <dbReference type="EMBL" id="GAH20691.1"/>
    </source>
</evidence>
<comment type="caution">
    <text evidence="1">The sequence shown here is derived from an EMBL/GenBank/DDBJ whole genome shotgun (WGS) entry which is preliminary data.</text>
</comment>
<dbReference type="Gene3D" id="1.25.40.10">
    <property type="entry name" value="Tetratricopeptide repeat domain"/>
    <property type="match status" value="1"/>
</dbReference>
<dbReference type="EMBL" id="BARU01003122">
    <property type="protein sequence ID" value="GAH20691.1"/>
    <property type="molecule type" value="Genomic_DNA"/>
</dbReference>
<name>X1DIH4_9ZZZZ</name>
<dbReference type="InterPro" id="IPR011990">
    <property type="entry name" value="TPR-like_helical_dom_sf"/>
</dbReference>
<protein>
    <submittedName>
        <fullName evidence="1">Uncharacterized protein</fullName>
    </submittedName>
</protein>
<organism evidence="1">
    <name type="scientific">marine sediment metagenome</name>
    <dbReference type="NCBI Taxonomy" id="412755"/>
    <lineage>
        <taxon>unclassified sequences</taxon>
        <taxon>metagenomes</taxon>
        <taxon>ecological metagenomes</taxon>
    </lineage>
</organism>
<dbReference type="AlphaFoldDB" id="X1DIH4"/>
<reference evidence="1" key="1">
    <citation type="journal article" date="2014" name="Front. Microbiol.">
        <title>High frequency of phylogenetically diverse reductive dehalogenase-homologous genes in deep subseafloor sedimentary metagenomes.</title>
        <authorList>
            <person name="Kawai M."/>
            <person name="Futagami T."/>
            <person name="Toyoda A."/>
            <person name="Takaki Y."/>
            <person name="Nishi S."/>
            <person name="Hori S."/>
            <person name="Arai W."/>
            <person name="Tsubouchi T."/>
            <person name="Morono Y."/>
            <person name="Uchiyama I."/>
            <person name="Ito T."/>
            <person name="Fujiyama A."/>
            <person name="Inagaki F."/>
            <person name="Takami H."/>
        </authorList>
    </citation>
    <scope>NUCLEOTIDE SEQUENCE</scope>
    <source>
        <strain evidence="1">Expedition CK06-06</strain>
    </source>
</reference>
<sequence>MSESLPNSIKLSQVLKSLYQLINEEEQFISYSKKEAGAYINLAERLRLEKNEGNYHKIATYYRGAALCYQEINNNLIESASCFVLAGNYSEKAKDYNEAATNFFNAAVTFKELNNLEMTYKHYVKAGDNYWKTENVNDSTESYLNAYDIAVEGDLEYNRFGIFNQIIRGLNIIAKEGLKNKQFYTAATLIMESIKFYQQLDTAKPFLLNEMVKNVYRYYYRAANLKKIGHSHIVQSYVLAAISSILNGKNSKALEIISEVELEGNTVNKYKELVKLIIEWVSEGKEVELKNFP</sequence>
<accession>X1DIH4</accession>
<gene>
    <name evidence="1" type="ORF">S03H2_06936</name>
</gene>
<dbReference type="SUPFAM" id="SSF48452">
    <property type="entry name" value="TPR-like"/>
    <property type="match status" value="1"/>
</dbReference>